<gene>
    <name evidence="2" type="ORF">CALMAC_LOCUS5439</name>
</gene>
<dbReference type="Pfam" id="PF25273">
    <property type="entry name" value="DUF7869"/>
    <property type="match status" value="1"/>
</dbReference>
<accession>A0A653C1R8</accession>
<dbReference type="EMBL" id="CAACVG010006790">
    <property type="protein sequence ID" value="VEN41695.1"/>
    <property type="molecule type" value="Genomic_DNA"/>
</dbReference>
<evidence type="ECO:0000259" key="1">
    <source>
        <dbReference type="Pfam" id="PF25273"/>
    </source>
</evidence>
<name>A0A653C1R8_CALMS</name>
<proteinExistence type="predicted"/>
<protein>
    <recommendedName>
        <fullName evidence="1">DUF7869 domain-containing protein</fullName>
    </recommendedName>
</protein>
<dbReference type="InterPro" id="IPR057191">
    <property type="entry name" value="DUF7869"/>
</dbReference>
<dbReference type="Proteomes" id="UP000410492">
    <property type="component" value="Unassembled WGS sequence"/>
</dbReference>
<evidence type="ECO:0000313" key="3">
    <source>
        <dbReference type="Proteomes" id="UP000410492"/>
    </source>
</evidence>
<dbReference type="AlphaFoldDB" id="A0A653C1R8"/>
<keyword evidence="3" id="KW-1185">Reference proteome</keyword>
<dbReference type="PANTHER" id="PTHR10773:SF19">
    <property type="match status" value="1"/>
</dbReference>
<reference evidence="2 3" key="1">
    <citation type="submission" date="2019-01" db="EMBL/GenBank/DDBJ databases">
        <authorList>
            <person name="Sayadi A."/>
        </authorList>
    </citation>
    <scope>NUCLEOTIDE SEQUENCE [LARGE SCALE GENOMIC DNA]</scope>
</reference>
<evidence type="ECO:0000313" key="2">
    <source>
        <dbReference type="EMBL" id="VEN41695.1"/>
    </source>
</evidence>
<dbReference type="OrthoDB" id="6771640at2759"/>
<dbReference type="PANTHER" id="PTHR10773">
    <property type="entry name" value="DNA-DIRECTED RNA POLYMERASES I, II, AND III SUBUNIT RPABC2"/>
    <property type="match status" value="1"/>
</dbReference>
<sequence>MYQLYVEQCKDNSIPVEDIAKEWVYSDVFNYEFNYGFKNPDADTCDDCDLFHLKLREAETEEIRLSVQNDYDIHLSDAENRYKSKAADKEHSRQCATEKVVMIDLQKCLPTPELTNSQSFYCLKLWTYNLVIHDSTIQKAYCMMWDESIAGRGENEVASCVLKWAKICDIPETVQDLIIWSDNCPSQNRNFHMVMCYLYLLKMKPSLKTISHKFLTKGHTHLEADVDHALIERERKRIPQLKIITPWDWQQVVRLCSKKKGSFDVTGMETEDFLSFKSLYEGSKSPSVIRKKGDSGENFLLSQAVQLQVRQDQPGILFYKTKFIGDFSSCTLNRNIRKNNTPMPESLPIIRCSSRKISTKKYNHLQKLTKWVPKQFHKYYQDIPHGEETDEDSHINLVIQKTYHKCSISIRFSQ</sequence>
<feature type="domain" description="DUF7869" evidence="1">
    <location>
        <begin position="175"/>
        <end position="258"/>
    </location>
</feature>
<organism evidence="2 3">
    <name type="scientific">Callosobruchus maculatus</name>
    <name type="common">Southern cowpea weevil</name>
    <name type="synonym">Pulse bruchid</name>
    <dbReference type="NCBI Taxonomy" id="64391"/>
    <lineage>
        <taxon>Eukaryota</taxon>
        <taxon>Metazoa</taxon>
        <taxon>Ecdysozoa</taxon>
        <taxon>Arthropoda</taxon>
        <taxon>Hexapoda</taxon>
        <taxon>Insecta</taxon>
        <taxon>Pterygota</taxon>
        <taxon>Neoptera</taxon>
        <taxon>Endopterygota</taxon>
        <taxon>Coleoptera</taxon>
        <taxon>Polyphaga</taxon>
        <taxon>Cucujiformia</taxon>
        <taxon>Chrysomeloidea</taxon>
        <taxon>Chrysomelidae</taxon>
        <taxon>Bruchinae</taxon>
        <taxon>Bruchini</taxon>
        <taxon>Callosobruchus</taxon>
    </lineage>
</organism>